<evidence type="ECO:0000256" key="7">
    <source>
        <dbReference type="ARBA" id="ARBA00023136"/>
    </source>
</evidence>
<dbReference type="Proteomes" id="UP000767334">
    <property type="component" value="Unassembled WGS sequence"/>
</dbReference>
<feature type="transmembrane region" description="Helical" evidence="8">
    <location>
        <begin position="322"/>
        <end position="339"/>
    </location>
</feature>
<dbReference type="EMBL" id="JACJLL010000095">
    <property type="protein sequence ID" value="MBM6820233.1"/>
    <property type="molecule type" value="Genomic_DNA"/>
</dbReference>
<comment type="caution">
    <text evidence="9">The sequence shown here is derived from an EMBL/GenBank/DDBJ whole genome shotgun (WGS) entry which is preliminary data.</text>
</comment>
<keyword evidence="4" id="KW-1003">Cell membrane</keyword>
<dbReference type="SUPFAM" id="SSF81345">
    <property type="entry name" value="ABC transporter involved in vitamin B12 uptake, BtuC"/>
    <property type="match status" value="1"/>
</dbReference>
<feature type="transmembrane region" description="Helical" evidence="8">
    <location>
        <begin position="205"/>
        <end position="225"/>
    </location>
</feature>
<evidence type="ECO:0000256" key="8">
    <source>
        <dbReference type="SAM" id="Phobius"/>
    </source>
</evidence>
<dbReference type="Gene3D" id="1.10.3470.10">
    <property type="entry name" value="ABC transporter involved in vitamin B12 uptake, BtuC"/>
    <property type="match status" value="1"/>
</dbReference>
<evidence type="ECO:0000256" key="6">
    <source>
        <dbReference type="ARBA" id="ARBA00022989"/>
    </source>
</evidence>
<dbReference type="RefSeq" id="WP_148323573.1">
    <property type="nucleotide sequence ID" value="NZ_JACJLL010000095.1"/>
</dbReference>
<dbReference type="CDD" id="cd06550">
    <property type="entry name" value="TM_ABC_iron-siderophores_like"/>
    <property type="match status" value="1"/>
</dbReference>
<feature type="transmembrane region" description="Helical" evidence="8">
    <location>
        <begin position="289"/>
        <end position="310"/>
    </location>
</feature>
<feature type="transmembrane region" description="Helical" evidence="8">
    <location>
        <begin position="105"/>
        <end position="126"/>
    </location>
</feature>
<evidence type="ECO:0000256" key="5">
    <source>
        <dbReference type="ARBA" id="ARBA00022692"/>
    </source>
</evidence>
<keyword evidence="7 8" id="KW-0472">Membrane</keyword>
<keyword evidence="6 8" id="KW-1133">Transmembrane helix</keyword>
<accession>A0ABS2FK22</accession>
<evidence type="ECO:0000256" key="1">
    <source>
        <dbReference type="ARBA" id="ARBA00004651"/>
    </source>
</evidence>
<dbReference type="PANTHER" id="PTHR30472:SF25">
    <property type="entry name" value="ABC TRANSPORTER PERMEASE PROTEIN MJ0876-RELATED"/>
    <property type="match status" value="1"/>
</dbReference>
<comment type="subcellular location">
    <subcellularLocation>
        <location evidence="1">Cell membrane</location>
        <topology evidence="1">Multi-pass membrane protein</topology>
    </subcellularLocation>
</comment>
<dbReference type="Pfam" id="PF01032">
    <property type="entry name" value="FecCD"/>
    <property type="match status" value="1"/>
</dbReference>
<proteinExistence type="inferred from homology"/>
<name>A0ABS2FK22_9CLOT</name>
<dbReference type="InterPro" id="IPR037294">
    <property type="entry name" value="ABC_BtuC-like"/>
</dbReference>
<keyword evidence="5 8" id="KW-0812">Transmembrane</keyword>
<keyword evidence="10" id="KW-1185">Reference proteome</keyword>
<keyword evidence="3" id="KW-0813">Transport</keyword>
<feature type="transmembrane region" description="Helical" evidence="8">
    <location>
        <begin position="133"/>
        <end position="150"/>
    </location>
</feature>
<protein>
    <submittedName>
        <fullName evidence="9">Iron ABC transporter permease</fullName>
    </submittedName>
</protein>
<dbReference type="PANTHER" id="PTHR30472">
    <property type="entry name" value="FERRIC ENTEROBACTIN TRANSPORT SYSTEM PERMEASE PROTEIN"/>
    <property type="match status" value="1"/>
</dbReference>
<sequence>MNIKTSKNKILLILSIPLVLLAICIGTSSGSSNISIFDTFSILANKFFSVPLLDGIDPKQVTIIWNLRLPRVLLAFMVGGSLAASGAIVQSVLKNQLASPYTLGLSSGASLGVGIIIVTGVSIPFLGRLTLPIVGFACSLVTMIIVLKFSEKVDKGFSNTTIILAGMVLSLFFSATLTTISALASDKMQSITMWSMGSFSMRGWSYVKAGLPFFIIGILGVSFYFKEMDVLTFGEDEAKAIGVDTNKVKRRLFLFVAVLTGSAVALSGTIGFIDLIAPHVVRKIFGSKHAYVIPMSVVLGGCMMIITDLISRTIVAPSELPVGAITALIGGPFFAYIYFKKSK</sequence>
<gene>
    <name evidence="9" type="ORF">H6A19_12955</name>
</gene>
<evidence type="ECO:0000313" key="9">
    <source>
        <dbReference type="EMBL" id="MBM6820233.1"/>
    </source>
</evidence>
<feature type="transmembrane region" description="Helical" evidence="8">
    <location>
        <begin position="252"/>
        <end position="277"/>
    </location>
</feature>
<evidence type="ECO:0000313" key="10">
    <source>
        <dbReference type="Proteomes" id="UP000767334"/>
    </source>
</evidence>
<organism evidence="9 10">
    <name type="scientific">Clostridium saudiense</name>
    <dbReference type="NCBI Taxonomy" id="1414720"/>
    <lineage>
        <taxon>Bacteria</taxon>
        <taxon>Bacillati</taxon>
        <taxon>Bacillota</taxon>
        <taxon>Clostridia</taxon>
        <taxon>Eubacteriales</taxon>
        <taxon>Clostridiaceae</taxon>
        <taxon>Clostridium</taxon>
    </lineage>
</organism>
<evidence type="ECO:0000256" key="2">
    <source>
        <dbReference type="ARBA" id="ARBA00007935"/>
    </source>
</evidence>
<feature type="transmembrane region" description="Helical" evidence="8">
    <location>
        <begin position="162"/>
        <end position="184"/>
    </location>
</feature>
<evidence type="ECO:0000256" key="4">
    <source>
        <dbReference type="ARBA" id="ARBA00022475"/>
    </source>
</evidence>
<comment type="similarity">
    <text evidence="2">Belongs to the binding-protein-dependent transport system permease family. FecCD subfamily.</text>
</comment>
<reference evidence="9 10" key="1">
    <citation type="journal article" date="2021" name="Sci. Rep.">
        <title>The distribution of antibiotic resistance genes in chicken gut microbiota commensals.</title>
        <authorList>
            <person name="Juricova H."/>
            <person name="Matiasovicova J."/>
            <person name="Kubasova T."/>
            <person name="Cejkova D."/>
            <person name="Rychlik I."/>
        </authorList>
    </citation>
    <scope>NUCLEOTIDE SEQUENCE [LARGE SCALE GENOMIC DNA]</scope>
    <source>
        <strain evidence="9 10">An435</strain>
    </source>
</reference>
<evidence type="ECO:0000256" key="3">
    <source>
        <dbReference type="ARBA" id="ARBA00022448"/>
    </source>
</evidence>
<dbReference type="InterPro" id="IPR000522">
    <property type="entry name" value="ABC_transptr_permease_BtuC"/>
</dbReference>
<feature type="transmembrane region" description="Helical" evidence="8">
    <location>
        <begin position="73"/>
        <end position="93"/>
    </location>
</feature>